<reference evidence="1 2" key="1">
    <citation type="submission" date="2020-02" db="EMBL/GenBank/DDBJ databases">
        <title>Characterization of phylogenetic diversity of novel bifidobacterial species isolated in Czech ZOOs.</title>
        <authorList>
            <person name="Lugli G.A."/>
            <person name="Vera N.B."/>
            <person name="Ventura M."/>
        </authorList>
    </citation>
    <scope>NUCLEOTIDE SEQUENCE [LARGE SCALE GENOMIC DNA]</scope>
    <source>
        <strain evidence="1 2">DSM 109959</strain>
    </source>
</reference>
<accession>A0A7Y0EXT0</accession>
<gene>
    <name evidence="1" type="ORF">G1C97_1327</name>
</gene>
<name>A0A7Y0EXT0_9BIFI</name>
<sequence>MLRAAEQEGRCVYGRTRAQRQALLRRRRSGELISPYCNLYADRGYWNDLNNEQRSLHTIRALAKLHPQWVFTGLSAACLYGVEHSYTLHDGAVYIVSRSGASRKDEFHLNRIYMNQIVAYEREGILLTSPARMLLDCSGFEFPLALALFDSAMRKSLTTVDEVRSLAAQSICPEQLVNKLLQYVDPRSENGGESMMRGCIVDRNFAIPLLQVEFDNPGNPAMPYRVDFCWKLADGRIIVAEFDGMEKYADTSNRYRASLQAKMEYERRREQDLKEQGITVVVHIVFEDLTSPWRLESKLIRAGVPKNR</sequence>
<dbReference type="EMBL" id="JAAIIG010000005">
    <property type="protein sequence ID" value="NMM98375.1"/>
    <property type="molecule type" value="Genomic_DNA"/>
</dbReference>
<evidence type="ECO:0000313" key="2">
    <source>
        <dbReference type="Proteomes" id="UP000543419"/>
    </source>
</evidence>
<proteinExistence type="predicted"/>
<protein>
    <recommendedName>
        <fullName evidence="3">CTP synthase</fullName>
    </recommendedName>
</protein>
<organism evidence="1 2">
    <name type="scientific">Bifidobacterium olomucense</name>
    <dbReference type="NCBI Taxonomy" id="2675324"/>
    <lineage>
        <taxon>Bacteria</taxon>
        <taxon>Bacillati</taxon>
        <taxon>Actinomycetota</taxon>
        <taxon>Actinomycetes</taxon>
        <taxon>Bifidobacteriales</taxon>
        <taxon>Bifidobacteriaceae</taxon>
        <taxon>Bifidobacterium</taxon>
    </lineage>
</organism>
<evidence type="ECO:0008006" key="3">
    <source>
        <dbReference type="Google" id="ProtNLM"/>
    </source>
</evidence>
<evidence type="ECO:0000313" key="1">
    <source>
        <dbReference type="EMBL" id="NMM98375.1"/>
    </source>
</evidence>
<keyword evidence="2" id="KW-1185">Reference proteome</keyword>
<comment type="caution">
    <text evidence="1">The sequence shown here is derived from an EMBL/GenBank/DDBJ whole genome shotgun (WGS) entry which is preliminary data.</text>
</comment>
<dbReference type="AlphaFoldDB" id="A0A7Y0EXT0"/>
<dbReference type="Proteomes" id="UP000543419">
    <property type="component" value="Unassembled WGS sequence"/>
</dbReference>